<organism evidence="2">
    <name type="scientific">Dulem virus 155</name>
    <dbReference type="NCBI Taxonomy" id="3145632"/>
    <lineage>
        <taxon>Viruses</taxon>
        <taxon>Monodnaviria</taxon>
        <taxon>Sangervirae</taxon>
        <taxon>Phixviricota</taxon>
        <taxon>Malgrandaviricetes</taxon>
        <taxon>Petitvirales</taxon>
        <taxon>Microviridae</taxon>
        <taxon>Microvirus</taxon>
    </lineage>
</organism>
<dbReference type="EMBL" id="PP511419">
    <property type="protein sequence ID" value="XCD04067.1"/>
    <property type="molecule type" value="Genomic_DNA"/>
</dbReference>
<evidence type="ECO:0000313" key="3">
    <source>
        <dbReference type="EMBL" id="XCD06451.1"/>
    </source>
</evidence>
<evidence type="ECO:0000313" key="4">
    <source>
        <dbReference type="EMBL" id="XCD07026.1"/>
    </source>
</evidence>
<proteinExistence type="predicted"/>
<dbReference type="EMBL" id="PP511673">
    <property type="protein sequence ID" value="XCD06451.1"/>
    <property type="molecule type" value="Genomic_DNA"/>
</dbReference>
<dbReference type="EMBL" id="PP511741">
    <property type="protein sequence ID" value="XCD07026.1"/>
    <property type="molecule type" value="Genomic_DNA"/>
</dbReference>
<reference evidence="2" key="1">
    <citation type="submission" date="2024-03" db="EMBL/GenBank/DDBJ databases">
        <title>Diverse circular DNA viruses in blood, oral, and fecal samples of captive lemurs.</title>
        <authorList>
            <person name="Paietta E.N."/>
            <person name="Kraberger S."/>
            <person name="Lund M.C."/>
            <person name="Custer J.M."/>
            <person name="Vargas K.M."/>
            <person name="Ehmke E.E."/>
            <person name="Yoder A.D."/>
            <person name="Varsani A."/>
        </authorList>
    </citation>
    <scope>NUCLEOTIDE SEQUENCE</scope>
    <source>
        <strain evidence="1">Duke_21_81</strain>
        <strain evidence="2">Duke_24FS_88</strain>
        <strain evidence="3">Duke_25FS_107</strain>
        <strain evidence="4">Duke_26_70</strain>
    </source>
</reference>
<name>A0AAU8B2F1_9VIRU</name>
<evidence type="ECO:0000313" key="1">
    <source>
        <dbReference type="EMBL" id="XCD04067.1"/>
    </source>
</evidence>
<protein>
    <submittedName>
        <fullName evidence="2">Uncharacterized protein</fullName>
    </submittedName>
</protein>
<accession>A0AAU8B2F1</accession>
<sequence length="57" mass="6418">MKLRELVQLNKAWASDSHLFVLNGSSRDADSMNVKTAVALYASYEVLWFRGDVVMLA</sequence>
<dbReference type="EMBL" id="PP511561">
    <property type="protein sequence ID" value="XCD05451.1"/>
    <property type="molecule type" value="Genomic_DNA"/>
</dbReference>
<evidence type="ECO:0000313" key="2">
    <source>
        <dbReference type="EMBL" id="XCD05451.1"/>
    </source>
</evidence>